<evidence type="ECO:0000259" key="5">
    <source>
        <dbReference type="PROSITE" id="PS50931"/>
    </source>
</evidence>
<dbReference type="GO" id="GO:0005829">
    <property type="term" value="C:cytosol"/>
    <property type="evidence" value="ECO:0007669"/>
    <property type="project" value="TreeGrafter"/>
</dbReference>
<dbReference type="InterPro" id="IPR036388">
    <property type="entry name" value="WH-like_DNA-bd_sf"/>
</dbReference>
<dbReference type="GO" id="GO:0003700">
    <property type="term" value="F:DNA-binding transcription factor activity"/>
    <property type="evidence" value="ECO:0007669"/>
    <property type="project" value="InterPro"/>
</dbReference>
<dbReference type="SUPFAM" id="SSF46785">
    <property type="entry name" value="Winged helix' DNA-binding domain"/>
    <property type="match status" value="1"/>
</dbReference>
<dbReference type="Gene3D" id="3.40.190.290">
    <property type="match status" value="1"/>
</dbReference>
<dbReference type="EMBL" id="KF418775">
    <property type="protein sequence ID" value="AJL34930.1"/>
    <property type="molecule type" value="Genomic_DNA"/>
</dbReference>
<dbReference type="InterPro" id="IPR005119">
    <property type="entry name" value="LysR_subst-bd"/>
</dbReference>
<keyword evidence="2" id="KW-0805">Transcription regulation</keyword>
<keyword evidence="6" id="KW-0614">Plasmid</keyword>
<protein>
    <submittedName>
        <fullName evidence="6">LysR family transcriptional regulator</fullName>
    </submittedName>
</protein>
<sequence>MELNKSRQVQCFETIMIERSLRKAGERLDISASEVSRQLRKLEAEMKIQLFSREPSGLVPTREAELFLEYHRSCESQFEVFKGQVDALHSLKTGVVSISVSESMMVPFMTEVMWEFRRDYPGVRLLLNQRATREIVEDVLTDAAHIGLAYNALPTDGISVYRSVRDGLIAAVHPDHPLAKHGGPVPFARAVAYPFATMPSLYGIGGLMESVAHTEAVKFKPVVVANTLDVLRRFALQNLGVAFVSTFTIKKEVEAGTLVAVPIDHPALGKQSTSIIVKASRTLSAAAEELLKRIESDMSAFSQ</sequence>
<dbReference type="SUPFAM" id="SSF53850">
    <property type="entry name" value="Periplasmic binding protein-like II"/>
    <property type="match status" value="1"/>
</dbReference>
<dbReference type="RefSeq" id="WP_058034489.1">
    <property type="nucleotide sequence ID" value="NZ_KF418775.1"/>
</dbReference>
<evidence type="ECO:0000256" key="4">
    <source>
        <dbReference type="ARBA" id="ARBA00023163"/>
    </source>
</evidence>
<gene>
    <name evidence="6" type="ORF">pBPS047</name>
</gene>
<evidence type="ECO:0000313" key="6">
    <source>
        <dbReference type="EMBL" id="AJL34930.1"/>
    </source>
</evidence>
<keyword evidence="4" id="KW-0804">Transcription</keyword>
<keyword evidence="3" id="KW-0238">DNA-binding</keyword>
<dbReference type="GO" id="GO:0003677">
    <property type="term" value="F:DNA binding"/>
    <property type="evidence" value="ECO:0007669"/>
    <property type="project" value="UniProtKB-KW"/>
</dbReference>
<dbReference type="AlphaFoldDB" id="A0A0C5B2A7"/>
<dbReference type="Pfam" id="PF03466">
    <property type="entry name" value="LysR_substrate"/>
    <property type="match status" value="1"/>
</dbReference>
<proteinExistence type="inferred from homology"/>
<dbReference type="Pfam" id="PF00126">
    <property type="entry name" value="HTH_1"/>
    <property type="match status" value="1"/>
</dbReference>
<dbReference type="InterPro" id="IPR000847">
    <property type="entry name" value="LysR_HTH_N"/>
</dbReference>
<dbReference type="Gene3D" id="1.10.10.10">
    <property type="entry name" value="Winged helix-like DNA-binding domain superfamily/Winged helix DNA-binding domain"/>
    <property type="match status" value="1"/>
</dbReference>
<comment type="similarity">
    <text evidence="1">Belongs to the LysR transcriptional regulatory family.</text>
</comment>
<organism evidence="6">
    <name type="scientific">Burkholderia pseudomallei</name>
    <name type="common">Pseudomonas pseudomallei</name>
    <dbReference type="NCBI Taxonomy" id="28450"/>
    <lineage>
        <taxon>Bacteria</taxon>
        <taxon>Pseudomonadati</taxon>
        <taxon>Pseudomonadota</taxon>
        <taxon>Betaproteobacteria</taxon>
        <taxon>Burkholderiales</taxon>
        <taxon>Burkholderiaceae</taxon>
        <taxon>Burkholderia</taxon>
        <taxon>pseudomallei group</taxon>
    </lineage>
</organism>
<feature type="domain" description="HTH lysR-type" evidence="5">
    <location>
        <begin position="1"/>
        <end position="61"/>
    </location>
</feature>
<dbReference type="InterPro" id="IPR050950">
    <property type="entry name" value="HTH-type_LysR_regulators"/>
</dbReference>
<name>A0A0C5B2A7_BURPE</name>
<evidence type="ECO:0000256" key="3">
    <source>
        <dbReference type="ARBA" id="ARBA00023125"/>
    </source>
</evidence>
<dbReference type="PANTHER" id="PTHR30419:SF8">
    <property type="entry name" value="NITROGEN ASSIMILATION TRANSCRIPTIONAL ACTIVATOR-RELATED"/>
    <property type="match status" value="1"/>
</dbReference>
<geneLocation type="plasmid" evidence="6">
    <name>pBPSE01</name>
</geneLocation>
<dbReference type="PROSITE" id="PS50931">
    <property type="entry name" value="HTH_LYSR"/>
    <property type="match status" value="1"/>
</dbReference>
<evidence type="ECO:0000256" key="1">
    <source>
        <dbReference type="ARBA" id="ARBA00009437"/>
    </source>
</evidence>
<dbReference type="InterPro" id="IPR036390">
    <property type="entry name" value="WH_DNA-bd_sf"/>
</dbReference>
<accession>A0A0C5B2A7</accession>
<evidence type="ECO:0000256" key="2">
    <source>
        <dbReference type="ARBA" id="ARBA00023015"/>
    </source>
</evidence>
<reference evidence="6" key="1">
    <citation type="submission" date="2013-07" db="EMBL/GenBank/DDBJ databases">
        <title>Complete sequence of a native Burkholderia pseudomallei plasmid.</title>
        <authorList>
            <person name="Stone J.K."/>
            <person name="Bollig M.C."/>
            <person name="Gibbons H.S."/>
            <person name="Mayo M."/>
            <person name="Currie B.J."/>
            <person name="Keim P."/>
            <person name="Tuanyok A."/>
        </authorList>
    </citation>
    <scope>NUCLEOTIDE SEQUENCE</scope>
    <source>
        <strain evidence="6">MSHR1950</strain>
        <plasmid evidence="6">pBPSE01</plasmid>
    </source>
</reference>
<dbReference type="PANTHER" id="PTHR30419">
    <property type="entry name" value="HTH-TYPE TRANSCRIPTIONAL REGULATOR YBHD"/>
    <property type="match status" value="1"/>
</dbReference>